<feature type="coiled-coil region" evidence="11">
    <location>
        <begin position="313"/>
        <end position="343"/>
    </location>
</feature>
<dbReference type="SMART" id="SM00388">
    <property type="entry name" value="HisKA"/>
    <property type="match status" value="1"/>
</dbReference>
<evidence type="ECO:0000256" key="2">
    <source>
        <dbReference type="ARBA" id="ARBA00004236"/>
    </source>
</evidence>
<keyword evidence="5" id="KW-0808">Transferase</keyword>
<keyword evidence="15" id="KW-1185">Reference proteome</keyword>
<dbReference type="SMART" id="SM00387">
    <property type="entry name" value="HATPase_c"/>
    <property type="match status" value="1"/>
</dbReference>
<protein>
    <recommendedName>
        <fullName evidence="3">histidine kinase</fullName>
        <ecNumber evidence="3">2.7.13.3</ecNumber>
    </recommendedName>
</protein>
<keyword evidence="4" id="KW-0597">Phosphoprotein</keyword>
<name>A0A8J3T991_9ACTN</name>
<keyword evidence="7 14" id="KW-0418">Kinase</keyword>
<dbReference type="InterPro" id="IPR036890">
    <property type="entry name" value="HATPase_C_sf"/>
</dbReference>
<evidence type="ECO:0000256" key="1">
    <source>
        <dbReference type="ARBA" id="ARBA00000085"/>
    </source>
</evidence>
<dbReference type="PROSITE" id="PS50109">
    <property type="entry name" value="HIS_KIN"/>
    <property type="match status" value="1"/>
</dbReference>
<feature type="domain" description="HAMP" evidence="13">
    <location>
        <begin position="217"/>
        <end position="270"/>
    </location>
</feature>
<sequence length="531" mass="55250">MKSPRINALTAGRRLLMQRWARLSLRSRLSLIAAAAVAVAVVTVGGGAWLAVRAELYRQLDAQLTTDATAIAAQPGQWPPSLAQTIPDDNVPGERIPGNRPGGRPADVFHGRRVIGPRWQILDRTGVPVDGAVAVLPVTPGARAVAVDRRPAVREEVEVGPMTYRMLTVPATRGGAVQVAIARGPTDQTLGELGVLLAVGCLAGVAGAAMLGRTVARAGLAPVERLTGAVEHVAATQNLQAAIPVSGEDEIARLARSVNAMLAALESSRAGQRMLVEDASHELRTPLTSLRTNIELLIRADTGVGGTGRLLPAEDRAKLLQDLEEQVVELTQLTNELVELARQDASPEPVEEVDLPDVVGAAVQRARLRAPDVTFDVTLGKGALGKGALGKGALGKGALGKGAVETGARLPLVAGRPVALERMVLNLLDNAAKWSPPRGTVQVRLSTGTDGAVLTVADSGPGIDDEDVPRVFERFYRASAARSMPGSGLGLAIVAQTVAQHHGTVAVGRSAMGGALLTVRLPLIDGFSSDS</sequence>
<dbReference type="GO" id="GO:0000155">
    <property type="term" value="F:phosphorelay sensor kinase activity"/>
    <property type="evidence" value="ECO:0007669"/>
    <property type="project" value="InterPro"/>
</dbReference>
<dbReference type="SUPFAM" id="SSF158472">
    <property type="entry name" value="HAMP domain-like"/>
    <property type="match status" value="1"/>
</dbReference>
<dbReference type="EC" id="2.7.13.3" evidence="3"/>
<dbReference type="InterPro" id="IPR003594">
    <property type="entry name" value="HATPase_dom"/>
</dbReference>
<dbReference type="Gene3D" id="6.10.340.10">
    <property type="match status" value="1"/>
</dbReference>
<comment type="subcellular location">
    <subcellularLocation>
        <location evidence="2">Cell membrane</location>
    </subcellularLocation>
</comment>
<evidence type="ECO:0000256" key="3">
    <source>
        <dbReference type="ARBA" id="ARBA00012438"/>
    </source>
</evidence>
<dbReference type="InterPro" id="IPR050428">
    <property type="entry name" value="TCS_sensor_his_kinase"/>
</dbReference>
<evidence type="ECO:0000256" key="7">
    <source>
        <dbReference type="ARBA" id="ARBA00022777"/>
    </source>
</evidence>
<proteinExistence type="predicted"/>
<keyword evidence="8" id="KW-1133">Transmembrane helix</keyword>
<accession>A0A8J3T991</accession>
<evidence type="ECO:0000256" key="10">
    <source>
        <dbReference type="ARBA" id="ARBA00023136"/>
    </source>
</evidence>
<keyword evidence="11" id="KW-0175">Coiled coil</keyword>
<evidence type="ECO:0000256" key="11">
    <source>
        <dbReference type="SAM" id="Coils"/>
    </source>
</evidence>
<evidence type="ECO:0000256" key="4">
    <source>
        <dbReference type="ARBA" id="ARBA00022553"/>
    </source>
</evidence>
<dbReference type="InterPro" id="IPR003660">
    <property type="entry name" value="HAMP_dom"/>
</dbReference>
<keyword evidence="9" id="KW-0902">Two-component regulatory system</keyword>
<dbReference type="PROSITE" id="PS50885">
    <property type="entry name" value="HAMP"/>
    <property type="match status" value="1"/>
</dbReference>
<comment type="catalytic activity">
    <reaction evidence="1">
        <text>ATP + protein L-histidine = ADP + protein N-phospho-L-histidine.</text>
        <dbReference type="EC" id="2.7.13.3"/>
    </reaction>
</comment>
<evidence type="ECO:0000259" key="13">
    <source>
        <dbReference type="PROSITE" id="PS50885"/>
    </source>
</evidence>
<dbReference type="Gene3D" id="3.30.565.10">
    <property type="entry name" value="Histidine kinase-like ATPase, C-terminal domain"/>
    <property type="match status" value="1"/>
</dbReference>
<dbReference type="Gene3D" id="1.10.287.130">
    <property type="match status" value="1"/>
</dbReference>
<dbReference type="Pfam" id="PF00512">
    <property type="entry name" value="HisKA"/>
    <property type="match status" value="1"/>
</dbReference>
<dbReference type="GO" id="GO:0005886">
    <property type="term" value="C:plasma membrane"/>
    <property type="evidence" value="ECO:0007669"/>
    <property type="project" value="UniProtKB-SubCell"/>
</dbReference>
<dbReference type="PANTHER" id="PTHR45436:SF5">
    <property type="entry name" value="SENSOR HISTIDINE KINASE TRCS"/>
    <property type="match status" value="1"/>
</dbReference>
<dbReference type="InterPro" id="IPR036097">
    <property type="entry name" value="HisK_dim/P_sf"/>
</dbReference>
<evidence type="ECO:0000256" key="8">
    <source>
        <dbReference type="ARBA" id="ARBA00022989"/>
    </source>
</evidence>
<dbReference type="CDD" id="cd00075">
    <property type="entry name" value="HATPase"/>
    <property type="match status" value="1"/>
</dbReference>
<comment type="caution">
    <text evidence="14">The sequence shown here is derived from an EMBL/GenBank/DDBJ whole genome shotgun (WGS) entry which is preliminary data.</text>
</comment>
<dbReference type="PRINTS" id="PR00344">
    <property type="entry name" value="BCTRLSENSOR"/>
</dbReference>
<dbReference type="CDD" id="cd06225">
    <property type="entry name" value="HAMP"/>
    <property type="match status" value="1"/>
</dbReference>
<evidence type="ECO:0000256" key="6">
    <source>
        <dbReference type="ARBA" id="ARBA00022692"/>
    </source>
</evidence>
<dbReference type="Pfam" id="PF00672">
    <property type="entry name" value="HAMP"/>
    <property type="match status" value="1"/>
</dbReference>
<feature type="domain" description="Histidine kinase" evidence="12">
    <location>
        <begin position="278"/>
        <end position="525"/>
    </location>
</feature>
<dbReference type="AlphaFoldDB" id="A0A8J3T991"/>
<reference evidence="14" key="1">
    <citation type="submission" date="2021-01" db="EMBL/GenBank/DDBJ databases">
        <title>Whole genome shotgun sequence of Planosporangium mesophilum NBRC 109066.</title>
        <authorList>
            <person name="Komaki H."/>
            <person name="Tamura T."/>
        </authorList>
    </citation>
    <scope>NUCLEOTIDE SEQUENCE</scope>
    <source>
        <strain evidence="14">NBRC 109066</strain>
    </source>
</reference>
<dbReference type="SUPFAM" id="SSF47384">
    <property type="entry name" value="Homodimeric domain of signal transducing histidine kinase"/>
    <property type="match status" value="1"/>
</dbReference>
<dbReference type="SMART" id="SM00304">
    <property type="entry name" value="HAMP"/>
    <property type="match status" value="1"/>
</dbReference>
<keyword evidence="10" id="KW-0472">Membrane</keyword>
<dbReference type="Pfam" id="PF02518">
    <property type="entry name" value="HATPase_c"/>
    <property type="match status" value="1"/>
</dbReference>
<dbReference type="Proteomes" id="UP000599074">
    <property type="component" value="Unassembled WGS sequence"/>
</dbReference>
<evidence type="ECO:0000313" key="15">
    <source>
        <dbReference type="Proteomes" id="UP000599074"/>
    </source>
</evidence>
<dbReference type="EMBL" id="BOON01000005">
    <property type="protein sequence ID" value="GII20906.1"/>
    <property type="molecule type" value="Genomic_DNA"/>
</dbReference>
<evidence type="ECO:0000259" key="12">
    <source>
        <dbReference type="PROSITE" id="PS50109"/>
    </source>
</evidence>
<gene>
    <name evidence="14" type="primary">mprB</name>
    <name evidence="14" type="ORF">Pme01_05030</name>
</gene>
<dbReference type="InterPro" id="IPR005467">
    <property type="entry name" value="His_kinase_dom"/>
</dbReference>
<dbReference type="InterPro" id="IPR004358">
    <property type="entry name" value="Sig_transdc_His_kin-like_C"/>
</dbReference>
<organism evidence="14 15">
    <name type="scientific">Planosporangium mesophilum</name>
    <dbReference type="NCBI Taxonomy" id="689768"/>
    <lineage>
        <taxon>Bacteria</taxon>
        <taxon>Bacillati</taxon>
        <taxon>Actinomycetota</taxon>
        <taxon>Actinomycetes</taxon>
        <taxon>Micromonosporales</taxon>
        <taxon>Micromonosporaceae</taxon>
        <taxon>Planosporangium</taxon>
    </lineage>
</organism>
<dbReference type="InterPro" id="IPR003661">
    <property type="entry name" value="HisK_dim/P_dom"/>
</dbReference>
<evidence type="ECO:0000313" key="14">
    <source>
        <dbReference type="EMBL" id="GII20906.1"/>
    </source>
</evidence>
<evidence type="ECO:0000256" key="5">
    <source>
        <dbReference type="ARBA" id="ARBA00022679"/>
    </source>
</evidence>
<evidence type="ECO:0000256" key="9">
    <source>
        <dbReference type="ARBA" id="ARBA00023012"/>
    </source>
</evidence>
<dbReference type="PANTHER" id="PTHR45436">
    <property type="entry name" value="SENSOR HISTIDINE KINASE YKOH"/>
    <property type="match status" value="1"/>
</dbReference>
<keyword evidence="6" id="KW-0812">Transmembrane</keyword>
<dbReference type="CDD" id="cd00082">
    <property type="entry name" value="HisKA"/>
    <property type="match status" value="1"/>
</dbReference>
<dbReference type="RefSeq" id="WP_275408486.1">
    <property type="nucleotide sequence ID" value="NZ_BOON01000005.1"/>
</dbReference>
<dbReference type="SUPFAM" id="SSF55874">
    <property type="entry name" value="ATPase domain of HSP90 chaperone/DNA topoisomerase II/histidine kinase"/>
    <property type="match status" value="1"/>
</dbReference>